<dbReference type="VEuPathDB" id="FungiDB:MELLADRAFT_78558"/>
<gene>
    <name evidence="3" type="ORF">MELLADRAFT_78558</name>
</gene>
<name>F4RVW1_MELLP</name>
<dbReference type="STRING" id="747676.F4RVW1"/>
<dbReference type="RefSeq" id="XP_007413221.1">
    <property type="nucleotide sequence ID" value="XM_007413159.1"/>
</dbReference>
<dbReference type="GO" id="GO:0006270">
    <property type="term" value="P:DNA replication initiation"/>
    <property type="evidence" value="ECO:0007669"/>
    <property type="project" value="InterPro"/>
</dbReference>
<dbReference type="PANTHER" id="PTHR28067">
    <property type="entry name" value="DNA REPLICATION REGULATOR SLD3"/>
    <property type="match status" value="1"/>
</dbReference>
<proteinExistence type="predicted"/>
<dbReference type="eggNOG" id="ENOG502QX8B">
    <property type="taxonomic scope" value="Eukaryota"/>
</dbReference>
<evidence type="ECO:0000256" key="1">
    <source>
        <dbReference type="SAM" id="MobiDB-lite"/>
    </source>
</evidence>
<dbReference type="Gene3D" id="1.20.58.2130">
    <property type="match status" value="1"/>
</dbReference>
<evidence type="ECO:0000313" key="4">
    <source>
        <dbReference type="Proteomes" id="UP000001072"/>
    </source>
</evidence>
<dbReference type="PANTHER" id="PTHR28067:SF1">
    <property type="entry name" value="DNA REPLICATION REGULATOR SLD3"/>
    <property type="match status" value="1"/>
</dbReference>
<dbReference type="InterPro" id="IPR042511">
    <property type="entry name" value="Sld3"/>
</dbReference>
<organism evidence="4">
    <name type="scientific">Melampsora larici-populina (strain 98AG31 / pathotype 3-4-7)</name>
    <name type="common">Poplar leaf rust fungus</name>
    <dbReference type="NCBI Taxonomy" id="747676"/>
    <lineage>
        <taxon>Eukaryota</taxon>
        <taxon>Fungi</taxon>
        <taxon>Dikarya</taxon>
        <taxon>Basidiomycota</taxon>
        <taxon>Pucciniomycotina</taxon>
        <taxon>Pucciniomycetes</taxon>
        <taxon>Pucciniales</taxon>
        <taxon>Melampsoraceae</taxon>
        <taxon>Melampsora</taxon>
    </lineage>
</organism>
<dbReference type="EMBL" id="GL883124">
    <property type="protein sequence ID" value="EGG03427.1"/>
    <property type="molecule type" value="Genomic_DNA"/>
</dbReference>
<feature type="domain" description="DNA replication regulator Sld3 C-terminal" evidence="2">
    <location>
        <begin position="79"/>
        <end position="465"/>
    </location>
</feature>
<dbReference type="GO" id="GO:0031261">
    <property type="term" value="C:DNA replication preinitiation complex"/>
    <property type="evidence" value="ECO:0007669"/>
    <property type="project" value="TreeGrafter"/>
</dbReference>
<feature type="region of interest" description="Disordered" evidence="1">
    <location>
        <begin position="483"/>
        <end position="534"/>
    </location>
</feature>
<dbReference type="InterPro" id="IPR013948">
    <property type="entry name" value="DNA_replication_reg_Sld3_C"/>
</dbReference>
<evidence type="ECO:0000259" key="2">
    <source>
        <dbReference type="Pfam" id="PF08639"/>
    </source>
</evidence>
<feature type="region of interest" description="Disordered" evidence="1">
    <location>
        <begin position="405"/>
        <end position="436"/>
    </location>
</feature>
<protein>
    <recommendedName>
        <fullName evidence="2">DNA replication regulator Sld3 C-terminal domain-containing protein</fullName>
    </recommendedName>
</protein>
<feature type="compositionally biased region" description="Polar residues" evidence="1">
    <location>
        <begin position="409"/>
        <end position="418"/>
    </location>
</feature>
<evidence type="ECO:0000313" key="3">
    <source>
        <dbReference type="EMBL" id="EGG03427.1"/>
    </source>
</evidence>
<dbReference type="InParanoid" id="F4RVW1"/>
<dbReference type="AlphaFoldDB" id="F4RVW1"/>
<accession>F4RVW1</accession>
<dbReference type="HOGENOM" id="CLU_510050_0_0_1"/>
<sequence>MTELQPIPNYSLAPAFLCPFGWPTDPTYPIDVDASITNTEGASSTNKSDSCTPTANLFQTWADIFELNHSDEDETELTRIYLEALYLPDSYSVNTQSPMITLVQKIKSLSNEYSAEELVEFLESFLISEKLLAKKWDKSVPGYVNYFLPNDNITQPEIEEEEENVFQFNELDVIRAVVDYRHYQSSKPNSSGLDSKTNRYTGKENFTRNESTKQQIETWAAREAQIQIIFLLEIIVLTNQSSNQGSQILTHHTKLLSSPRKPNRQESTKPIDQIEAVSDLEQLLEGLIDRLAMWQLLSDFGSSELSNLFKSSDPSVNKSSHSDLDEAQRFWTDIVEEYYTHQIPLLNSSFRPKLFPTSIYEPTGSSLIPTQFDSSAKHHPLSSITRTPNLKELDRQQGLREAARAAKLSTLSPTLNDNPQKKKRQRLMKNASMSESQLALSHLNSNRLGINSRSLFSRREVSMTHLPFKSKLNHTLHRRNQSLASASGSGNGNKGIWNQKDHRKQSLPRKFPETRILVPDTPHHRRELVPDTPT</sequence>
<dbReference type="Pfam" id="PF08639">
    <property type="entry name" value="Sld3_STD"/>
    <property type="match status" value="1"/>
</dbReference>
<dbReference type="OrthoDB" id="3003917at2759"/>
<dbReference type="KEGG" id="mlr:MELLADRAFT_78558"/>
<keyword evidence="4" id="KW-1185">Reference proteome</keyword>
<dbReference type="Proteomes" id="UP000001072">
    <property type="component" value="Unassembled WGS sequence"/>
</dbReference>
<reference evidence="4" key="1">
    <citation type="journal article" date="2011" name="Proc. Natl. Acad. Sci. U.S.A.">
        <title>Obligate biotrophy features unraveled by the genomic analysis of rust fungi.</title>
        <authorList>
            <person name="Duplessis S."/>
            <person name="Cuomo C.A."/>
            <person name="Lin Y.-C."/>
            <person name="Aerts A."/>
            <person name="Tisserant E."/>
            <person name="Veneault-Fourrey C."/>
            <person name="Joly D.L."/>
            <person name="Hacquard S."/>
            <person name="Amselem J."/>
            <person name="Cantarel B.L."/>
            <person name="Chiu R."/>
            <person name="Coutinho P.M."/>
            <person name="Feau N."/>
            <person name="Field M."/>
            <person name="Frey P."/>
            <person name="Gelhaye E."/>
            <person name="Goldberg J."/>
            <person name="Grabherr M.G."/>
            <person name="Kodira C.D."/>
            <person name="Kohler A."/>
            <person name="Kuees U."/>
            <person name="Lindquist E.A."/>
            <person name="Lucas S.M."/>
            <person name="Mago R."/>
            <person name="Mauceli E."/>
            <person name="Morin E."/>
            <person name="Murat C."/>
            <person name="Pangilinan J.L."/>
            <person name="Park R."/>
            <person name="Pearson M."/>
            <person name="Quesneville H."/>
            <person name="Rouhier N."/>
            <person name="Sakthikumar S."/>
            <person name="Salamov A.A."/>
            <person name="Schmutz J."/>
            <person name="Selles B."/>
            <person name="Shapiro H."/>
            <person name="Tanguay P."/>
            <person name="Tuskan G.A."/>
            <person name="Henrissat B."/>
            <person name="Van de Peer Y."/>
            <person name="Rouze P."/>
            <person name="Ellis J.G."/>
            <person name="Dodds P.N."/>
            <person name="Schein J.E."/>
            <person name="Zhong S."/>
            <person name="Hamelin R.C."/>
            <person name="Grigoriev I.V."/>
            <person name="Szabo L.J."/>
            <person name="Martin F."/>
        </authorList>
    </citation>
    <scope>NUCLEOTIDE SEQUENCE [LARGE SCALE GENOMIC DNA]</scope>
    <source>
        <strain evidence="4">98AG31 / pathotype 3-4-7</strain>
    </source>
</reference>
<dbReference type="GeneID" id="18933134"/>